<sequence length="98" mass="11064">MKPLRMAHEKIRGTRERIVSGLKDYLDGLPQKTRKRIILAMLAVFATLALYTFGKSLYDIGRDDGRKLNIGHAGQLPVKGECGGKIHHNFIKQYKDGK</sequence>
<organism evidence="2 3">
    <name type="scientific">Mediterranea massiliensis</name>
    <dbReference type="NCBI Taxonomy" id="1841865"/>
    <lineage>
        <taxon>Bacteria</taxon>
        <taxon>Pseudomonadati</taxon>
        <taxon>Bacteroidota</taxon>
        <taxon>Bacteroidia</taxon>
        <taxon>Bacteroidales</taxon>
        <taxon>Bacteroidaceae</taxon>
        <taxon>Mediterranea</taxon>
    </lineage>
</organism>
<dbReference type="InterPro" id="IPR025050">
    <property type="entry name" value="TraL_transposon"/>
</dbReference>
<accession>A0ABS2E2Y2</accession>
<dbReference type="Pfam" id="PF13150">
    <property type="entry name" value="TraL_transposon"/>
    <property type="match status" value="1"/>
</dbReference>
<evidence type="ECO:0000313" key="2">
    <source>
        <dbReference type="EMBL" id="MBM6735954.1"/>
    </source>
</evidence>
<evidence type="ECO:0000256" key="1">
    <source>
        <dbReference type="SAM" id="Phobius"/>
    </source>
</evidence>
<keyword evidence="3" id="KW-1185">Reference proteome</keyword>
<dbReference type="Proteomes" id="UP000766986">
    <property type="component" value="Unassembled WGS sequence"/>
</dbReference>
<keyword evidence="1" id="KW-1133">Transmembrane helix</keyword>
<name>A0ABS2E2Y2_9BACT</name>
<feature type="transmembrane region" description="Helical" evidence="1">
    <location>
        <begin position="37"/>
        <end position="54"/>
    </location>
</feature>
<comment type="caution">
    <text evidence="2">The sequence shown here is derived from an EMBL/GenBank/DDBJ whole genome shotgun (WGS) entry which is preliminary data.</text>
</comment>
<evidence type="ECO:0000313" key="3">
    <source>
        <dbReference type="Proteomes" id="UP000766986"/>
    </source>
</evidence>
<keyword evidence="1" id="KW-0472">Membrane</keyword>
<gene>
    <name evidence="2" type="ORF">H7U35_12115</name>
</gene>
<keyword evidence="1" id="KW-0812">Transmembrane</keyword>
<dbReference type="EMBL" id="JACLYZ010000031">
    <property type="protein sequence ID" value="MBM6735954.1"/>
    <property type="molecule type" value="Genomic_DNA"/>
</dbReference>
<protein>
    <submittedName>
        <fullName evidence="2">DUF3989 domain-containing protein</fullName>
    </submittedName>
</protein>
<proteinExistence type="predicted"/>
<reference evidence="2 3" key="1">
    <citation type="journal article" date="2021" name="Sci. Rep.">
        <title>The distribution of antibiotic resistance genes in chicken gut microbiota commensals.</title>
        <authorList>
            <person name="Juricova H."/>
            <person name="Matiasovicova J."/>
            <person name="Kubasova T."/>
            <person name="Cejkova D."/>
            <person name="Rychlik I."/>
        </authorList>
    </citation>
    <scope>NUCLEOTIDE SEQUENCE [LARGE SCALE GENOMIC DNA]</scope>
    <source>
        <strain evidence="2 3">An772</strain>
    </source>
</reference>